<dbReference type="InterPro" id="IPR036010">
    <property type="entry name" value="2Fe-2S_ferredoxin-like_sf"/>
</dbReference>
<evidence type="ECO:0000313" key="3">
    <source>
        <dbReference type="EMBL" id="ALZ84625.1"/>
    </source>
</evidence>
<dbReference type="PANTHER" id="PTHR42815">
    <property type="entry name" value="FAD-BINDING, PUTATIVE (AFU_ORTHOLOGUE AFUA_6G07600)-RELATED"/>
    <property type="match status" value="1"/>
</dbReference>
<dbReference type="SUPFAM" id="SSF63380">
    <property type="entry name" value="Riboflavin synthase domain-like"/>
    <property type="match status" value="1"/>
</dbReference>
<organism evidence="3 4">
    <name type="scientific">Pseudomonas oryzihabitans</name>
    <dbReference type="NCBI Taxonomy" id="47885"/>
    <lineage>
        <taxon>Bacteria</taxon>
        <taxon>Pseudomonadati</taxon>
        <taxon>Pseudomonadota</taxon>
        <taxon>Gammaproteobacteria</taxon>
        <taxon>Pseudomonadales</taxon>
        <taxon>Pseudomonadaceae</taxon>
        <taxon>Pseudomonas</taxon>
    </lineage>
</organism>
<dbReference type="PRINTS" id="PR00409">
    <property type="entry name" value="PHDIOXRDTASE"/>
</dbReference>
<dbReference type="SUPFAM" id="SSF52343">
    <property type="entry name" value="Ferredoxin reductase-like, C-terminal NADP-linked domain"/>
    <property type="match status" value="1"/>
</dbReference>
<dbReference type="Gene3D" id="3.10.20.30">
    <property type="match status" value="1"/>
</dbReference>
<dbReference type="KEGG" id="por:APT59_10625"/>
<sequence length="675" mass="72620">MHEPLPSWHAGETFIQEQLGVRERLEALGPRVIRPFMPDQHRQFFAQLPFVVLGSVDAAGDAWATILEGQPGFLASPTSTTLDIAARPASEDPAAPGLGADAAVGLLGIEWHTRRRNRMNGILSPTAQGLRVTVDQSFGNCPRYIQLRDLSFAHEPGAVPVTPGEQLASLDVAARALITSADAFFVASYADQQGQRRVDVSHRGGKPGFVRADAEGLLTIPDFNGNLFFNTLGNVVANGRAGLLFADLERGDLLQLSGTAEVLFDSPEIAAFEGAERLWTFRPQRIVRRRGALALRWQAQPGGESESSRLTGSWAEAKRRLQARAQDRRWRPLRITRIVQESATIRSFHLESVDGAALPPYQAGQFLPIRVTVEAGQPSLVRTYTLTSLPADGYYRISVKRDGLVSRLLHDQLREGDLIEAQAPAGDFTLAASAERPLVFLAAGIGITPLLAMLRQAVHQGRRPVTLFYGARTQAERAFDRELSELMARAPETLRVIRLLSDPAAALPGVDYDVAGRIDMALLGRQLPFGDYDFYLCGPAAFTQGLYDGLRGFGIEDGRIRAEAFGPAGLVRSGAATAATVRPAAATEAVRVRFAASGQQAQWTPASGSLLELAEAQGLEPAFSCREGHCGSCRTGLLQGAVTYAKEPAAAVAADQALLCCARPAAGSAPLELDL</sequence>
<evidence type="ECO:0000313" key="4">
    <source>
        <dbReference type="Proteomes" id="UP000064137"/>
    </source>
</evidence>
<accession>A0A0U4P139</accession>
<name>A0A0U4P139_9PSED</name>
<dbReference type="SUPFAM" id="SSF50475">
    <property type="entry name" value="FMN-binding split barrel"/>
    <property type="match status" value="1"/>
</dbReference>
<evidence type="ECO:0000259" key="1">
    <source>
        <dbReference type="PROSITE" id="PS51085"/>
    </source>
</evidence>
<gene>
    <name evidence="3" type="ORF">APT59_10625</name>
</gene>
<evidence type="ECO:0000259" key="2">
    <source>
        <dbReference type="PROSITE" id="PS51384"/>
    </source>
</evidence>
<dbReference type="OrthoDB" id="9796486at2"/>
<dbReference type="EMBL" id="CP013987">
    <property type="protein sequence ID" value="ALZ84625.1"/>
    <property type="molecule type" value="Genomic_DNA"/>
</dbReference>
<dbReference type="RefSeq" id="WP_059314815.1">
    <property type="nucleotide sequence ID" value="NZ_CP013987.1"/>
</dbReference>
<dbReference type="GO" id="GO:0051537">
    <property type="term" value="F:2 iron, 2 sulfur cluster binding"/>
    <property type="evidence" value="ECO:0007669"/>
    <property type="project" value="InterPro"/>
</dbReference>
<dbReference type="PROSITE" id="PS51384">
    <property type="entry name" value="FAD_FR"/>
    <property type="match status" value="1"/>
</dbReference>
<dbReference type="Proteomes" id="UP000064137">
    <property type="component" value="Chromosome"/>
</dbReference>
<dbReference type="Gene3D" id="3.40.50.80">
    <property type="entry name" value="Nucleotide-binding domain of ferredoxin-NADP reductase (FNR) module"/>
    <property type="match status" value="1"/>
</dbReference>
<dbReference type="InterPro" id="IPR012349">
    <property type="entry name" value="Split_barrel_FMN-bd"/>
</dbReference>
<dbReference type="Pfam" id="PF00970">
    <property type="entry name" value="FAD_binding_6"/>
    <property type="match status" value="1"/>
</dbReference>
<dbReference type="AlphaFoldDB" id="A0A0U4P139"/>
<dbReference type="Gene3D" id="2.30.110.10">
    <property type="entry name" value="Electron Transport, Fmn-binding Protein, Chain A"/>
    <property type="match status" value="1"/>
</dbReference>
<dbReference type="InterPro" id="IPR012675">
    <property type="entry name" value="Beta-grasp_dom_sf"/>
</dbReference>
<feature type="domain" description="FAD-binding FR-type" evidence="2">
    <location>
        <begin position="328"/>
        <end position="431"/>
    </location>
</feature>
<dbReference type="PROSITE" id="PS00197">
    <property type="entry name" value="2FE2S_FER_1"/>
    <property type="match status" value="1"/>
</dbReference>
<dbReference type="Pfam" id="PF00175">
    <property type="entry name" value="NAD_binding_1"/>
    <property type="match status" value="1"/>
</dbReference>
<dbReference type="CDD" id="cd00207">
    <property type="entry name" value="fer2"/>
    <property type="match status" value="1"/>
</dbReference>
<protein>
    <submittedName>
        <fullName evidence="3">FAD-binding oxidoreductase</fullName>
    </submittedName>
</protein>
<dbReference type="PROSITE" id="PS51085">
    <property type="entry name" value="2FE2S_FER_2"/>
    <property type="match status" value="1"/>
</dbReference>
<dbReference type="CDD" id="cd06184">
    <property type="entry name" value="flavohem_like_fad_nad_binding"/>
    <property type="match status" value="1"/>
</dbReference>
<feature type="domain" description="2Fe-2S ferredoxin-type" evidence="1">
    <location>
        <begin position="590"/>
        <end position="675"/>
    </location>
</feature>
<dbReference type="PANTHER" id="PTHR42815:SF2">
    <property type="entry name" value="FAD-BINDING, PUTATIVE (AFU_ORTHOLOGUE AFUA_6G07600)-RELATED"/>
    <property type="match status" value="1"/>
</dbReference>
<dbReference type="InterPro" id="IPR006058">
    <property type="entry name" value="2Fe2S_fd_BS"/>
</dbReference>
<reference evidence="3 4" key="1">
    <citation type="submission" date="2016-01" db="EMBL/GenBank/DDBJ databases">
        <title>Annotation of Pseudomonas oryzihabitans USDA-ARS-USMARC-56511.</title>
        <authorList>
            <person name="Harhay G.P."/>
            <person name="Harhay D.M."/>
            <person name="Smith T.P.L."/>
            <person name="Bono J.L."/>
            <person name="Heaton M.P."/>
            <person name="Clawson M.L."/>
            <person name="Chitko-Mckown C.G."/>
            <person name="Capik S.F."/>
            <person name="DeDonder K.D."/>
            <person name="Apley M.D."/>
            <person name="Lubbers B.V."/>
            <person name="White B.J."/>
            <person name="Larson R.L."/>
        </authorList>
    </citation>
    <scope>NUCLEOTIDE SEQUENCE [LARGE SCALE GENOMIC DNA]</scope>
    <source>
        <strain evidence="3 4">USDA-ARS-USMARC-56511</strain>
    </source>
</reference>
<dbReference type="SUPFAM" id="SSF54292">
    <property type="entry name" value="2Fe-2S ferredoxin-like"/>
    <property type="match status" value="1"/>
</dbReference>
<dbReference type="InterPro" id="IPR001041">
    <property type="entry name" value="2Fe-2S_ferredoxin-type"/>
</dbReference>
<dbReference type="InterPro" id="IPR001433">
    <property type="entry name" value="OxRdtase_FAD/NAD-bd"/>
</dbReference>
<dbReference type="Gene3D" id="2.40.30.10">
    <property type="entry name" value="Translation factors"/>
    <property type="match status" value="1"/>
</dbReference>
<dbReference type="InterPro" id="IPR008333">
    <property type="entry name" value="Cbr1-like_FAD-bd_dom"/>
</dbReference>
<proteinExistence type="predicted"/>
<dbReference type="Pfam" id="PF00111">
    <property type="entry name" value="Fer2"/>
    <property type="match status" value="1"/>
</dbReference>
<dbReference type="InterPro" id="IPR017938">
    <property type="entry name" value="Riboflavin_synthase-like_b-brl"/>
</dbReference>
<dbReference type="GO" id="GO:0016491">
    <property type="term" value="F:oxidoreductase activity"/>
    <property type="evidence" value="ECO:0007669"/>
    <property type="project" value="InterPro"/>
</dbReference>
<dbReference type="InterPro" id="IPR017927">
    <property type="entry name" value="FAD-bd_FR_type"/>
</dbReference>
<dbReference type="InterPro" id="IPR039261">
    <property type="entry name" value="FNR_nucleotide-bd"/>
</dbReference>